<dbReference type="NCBIfam" id="TIGR00976">
    <property type="entry name" value="CocE_NonD"/>
    <property type="match status" value="1"/>
</dbReference>
<dbReference type="Gene3D" id="1.10.3020.10">
    <property type="entry name" value="alpha-amino acid ester hydrolase ( Helical cap domain)"/>
    <property type="match status" value="1"/>
</dbReference>
<comment type="caution">
    <text evidence="3">The sequence shown here is derived from an EMBL/GenBank/DDBJ whole genome shotgun (WGS) entry which is preliminary data.</text>
</comment>
<gene>
    <name evidence="3" type="ORF">NATSA_03515</name>
</gene>
<dbReference type="Pfam" id="PF02129">
    <property type="entry name" value="Peptidase_S15"/>
    <property type="match status" value="1"/>
</dbReference>
<proteinExistence type="predicted"/>
<dbReference type="Pfam" id="PF08530">
    <property type="entry name" value="PepX_C"/>
    <property type="match status" value="1"/>
</dbReference>
<dbReference type="PANTHER" id="PTHR43056:SF10">
    <property type="entry name" value="COCE_NOND FAMILY, PUTATIVE (AFU_ORTHOLOGUE AFUA_7G00600)-RELATED"/>
    <property type="match status" value="1"/>
</dbReference>
<evidence type="ECO:0000313" key="3">
    <source>
        <dbReference type="EMBL" id="MBP3191724.1"/>
    </source>
</evidence>
<accession>A0A8J7UW10</accession>
<dbReference type="Gene3D" id="3.40.50.1820">
    <property type="entry name" value="alpha/beta hydrolase"/>
    <property type="match status" value="1"/>
</dbReference>
<dbReference type="AlphaFoldDB" id="A0A8J7UW10"/>
<sequence>MNKVKTSALPHPIQTIEHVWIPMRDGCRLSARIWMPKDAETNPVPAILEYIPYRKRDLKRSRDTQVHSYFAAHGYAAIRVDIRGSGDSEGVLKDEYLQSELDDGVDILNWLEEQPWCNGKAGMIGISWGGFNGLQIAAMQPPQLKAVISLCSTDDRYADDVHYMGGCLLNDNLSWASTMFAFNSLPPDPGVVGEKWRDMWMERLNGSGLWVDTWMRHQQRDDYWKHGSVCEDYSTIKAPVLAVSGWADGYSNAVFRLVQNLDVTCKGLVGPWSHIYPHEAAPGPQIGFLQECLRWWDRYLKDEDTGVEEEPDLRVWMQETVKPRAVYKQRPGYWVAEHSWPSGNIEAVSRPLDTGRILEPGEERMESNGPLTIQSPLSVGLFAGKWCSYSKGPDLPYDQREEDGGSLVFDSEPLEEDLVILGAPKLHLELSSSKPVAMIAVRLSDIAEDDKATRVTYGLLNLCHRNSHEFPEYLEPGKKEKVTVELNDIAQHFPKGHRVRIAISTSYWPLAWPSPEPVRLTIHPENSSLELPVRKDASPADDQMTDFEEAEAVRGFVTTVLHPSDHNWVITRDLAREESTLHVTDNEGTIRLEDIGTEITKETNEWYRYLLDKFESPNGEVKAVRRLKRGDWNVETVTRTVLTCTSKVFRIHATLDAYENGRRIFSKIWDREIPRTYL</sequence>
<dbReference type="InterPro" id="IPR050585">
    <property type="entry name" value="Xaa-Pro_dipeptidyl-ppase/CocE"/>
</dbReference>
<evidence type="ECO:0000256" key="1">
    <source>
        <dbReference type="ARBA" id="ARBA00022801"/>
    </source>
</evidence>
<name>A0A8J7UW10_9BACT</name>
<feature type="domain" description="Xaa-Pro dipeptidyl-peptidase C-terminal" evidence="2">
    <location>
        <begin position="293"/>
        <end position="553"/>
    </location>
</feature>
<evidence type="ECO:0000313" key="4">
    <source>
        <dbReference type="Proteomes" id="UP000673975"/>
    </source>
</evidence>
<dbReference type="Gene3D" id="2.60.120.260">
    <property type="entry name" value="Galactose-binding domain-like"/>
    <property type="match status" value="1"/>
</dbReference>
<dbReference type="PANTHER" id="PTHR43056">
    <property type="entry name" value="PEPTIDASE S9 PROLYL OLIGOPEPTIDASE"/>
    <property type="match status" value="1"/>
</dbReference>
<dbReference type="Proteomes" id="UP000673975">
    <property type="component" value="Unassembled WGS sequence"/>
</dbReference>
<dbReference type="SUPFAM" id="SSF49785">
    <property type="entry name" value="Galactose-binding domain-like"/>
    <property type="match status" value="1"/>
</dbReference>
<organism evidence="3 4">
    <name type="scientific">Natronogracilivirga saccharolytica</name>
    <dbReference type="NCBI Taxonomy" id="2812953"/>
    <lineage>
        <taxon>Bacteria</taxon>
        <taxon>Pseudomonadati</taxon>
        <taxon>Balneolota</taxon>
        <taxon>Balneolia</taxon>
        <taxon>Balneolales</taxon>
        <taxon>Cyclonatronaceae</taxon>
        <taxon>Natronogracilivirga</taxon>
    </lineage>
</organism>
<evidence type="ECO:0000259" key="2">
    <source>
        <dbReference type="SMART" id="SM00939"/>
    </source>
</evidence>
<dbReference type="InterPro" id="IPR013736">
    <property type="entry name" value="Xaa-Pro_dipept_C"/>
</dbReference>
<dbReference type="SUPFAM" id="SSF53474">
    <property type="entry name" value="alpha/beta-Hydrolases"/>
    <property type="match status" value="1"/>
</dbReference>
<protein>
    <submittedName>
        <fullName evidence="3">CocE/NonD family hydrolase</fullName>
    </submittedName>
</protein>
<dbReference type="InterPro" id="IPR000383">
    <property type="entry name" value="Xaa-Pro-like_dom"/>
</dbReference>
<dbReference type="InterPro" id="IPR008979">
    <property type="entry name" value="Galactose-bd-like_sf"/>
</dbReference>
<dbReference type="GO" id="GO:0008239">
    <property type="term" value="F:dipeptidyl-peptidase activity"/>
    <property type="evidence" value="ECO:0007669"/>
    <property type="project" value="InterPro"/>
</dbReference>
<dbReference type="RefSeq" id="WP_210510449.1">
    <property type="nucleotide sequence ID" value="NZ_JAFIDN010000002.1"/>
</dbReference>
<dbReference type="SMART" id="SM00939">
    <property type="entry name" value="PepX_C"/>
    <property type="match status" value="1"/>
</dbReference>
<dbReference type="EMBL" id="JAFIDN010000002">
    <property type="protein sequence ID" value="MBP3191724.1"/>
    <property type="molecule type" value="Genomic_DNA"/>
</dbReference>
<reference evidence="3" key="1">
    <citation type="submission" date="2021-02" db="EMBL/GenBank/DDBJ databases">
        <title>Natronogracilivirga saccharolytica gen. nov. sp. nov. a new anaerobic, haloalkiliphilic carbohydrate-fermenting bacterium from soda lake and proposing of Cyclonatronumiaceae fam. nov. in the phylum Balneolaeota.</title>
        <authorList>
            <person name="Zhilina T.N."/>
            <person name="Sorokin D.Y."/>
            <person name="Zavarzina D.G."/>
            <person name="Toshchakov S.V."/>
            <person name="Kublanov I.V."/>
        </authorList>
    </citation>
    <scope>NUCLEOTIDE SEQUENCE</scope>
    <source>
        <strain evidence="3">Z-1702</strain>
    </source>
</reference>
<keyword evidence="1 3" id="KW-0378">Hydrolase</keyword>
<dbReference type="InterPro" id="IPR029058">
    <property type="entry name" value="AB_hydrolase_fold"/>
</dbReference>
<dbReference type="InterPro" id="IPR005674">
    <property type="entry name" value="CocE/Ser_esterase"/>
</dbReference>
<keyword evidence="4" id="KW-1185">Reference proteome</keyword>